<dbReference type="EMBL" id="JARVKF010000423">
    <property type="protein sequence ID" value="KAK9414726.1"/>
    <property type="molecule type" value="Genomic_DNA"/>
</dbReference>
<sequence length="372" mass="39579">MSESVTASKLDSPEAQSITLGQASSEPHASPLSGSNGYAAPLDLNSLSVQPSLISSVEGPNSLDIFSGLSMPLDPQLSSGMEGVNQDLDEFFTSGFPGSEHFAPGTYRQGDSEIADSLMPDDGTLQFTSETSQAFYPYAPNHSPISLDGRSLSLCGTESSDMSDSPCSCLMQVFCMMRRLTMSKSAASTLANGIHESLPPGELGSVSSLKARAVFMDNQQIVGLANGVLRCSCSESDHMLTMLSMVVVMLLRSYAVAAPELLNATEQPSIKTGRDTSVPEPSGAVFGNHKETDRIVAQLIFSELHRVQQLVDAISSRLTSREDAAGRQILLSPESGTIAPPFSATTLDRIGMDMRESLSRLSSKIVSILREV</sequence>
<dbReference type="Pfam" id="PF08493">
    <property type="entry name" value="AflR"/>
    <property type="match status" value="1"/>
</dbReference>
<evidence type="ECO:0000313" key="8">
    <source>
        <dbReference type="EMBL" id="KAK9414726.1"/>
    </source>
</evidence>
<evidence type="ECO:0000256" key="3">
    <source>
        <dbReference type="ARBA" id="ARBA00023125"/>
    </source>
</evidence>
<dbReference type="Proteomes" id="UP001408356">
    <property type="component" value="Unassembled WGS sequence"/>
</dbReference>
<evidence type="ECO:0000313" key="9">
    <source>
        <dbReference type="Proteomes" id="UP001408356"/>
    </source>
</evidence>
<name>A0ABR2UJU6_9PEZI</name>
<keyword evidence="9" id="KW-1185">Reference proteome</keyword>
<comment type="caution">
    <text evidence="8">The sequence shown here is derived from an EMBL/GenBank/DDBJ whole genome shotgun (WGS) entry which is preliminary data.</text>
</comment>
<keyword evidence="2" id="KW-0805">Transcription regulation</keyword>
<evidence type="ECO:0000256" key="6">
    <source>
        <dbReference type="SAM" id="MobiDB-lite"/>
    </source>
</evidence>
<accession>A0ABR2UJU6</accession>
<gene>
    <name evidence="8" type="ORF">SUNI508_11009</name>
</gene>
<evidence type="ECO:0000259" key="7">
    <source>
        <dbReference type="Pfam" id="PF08493"/>
    </source>
</evidence>
<keyword evidence="5" id="KW-0539">Nucleus</keyword>
<feature type="region of interest" description="Disordered" evidence="6">
    <location>
        <begin position="1"/>
        <end position="36"/>
    </location>
</feature>
<feature type="domain" description="Aflatoxin regulatory protein" evidence="7">
    <location>
        <begin position="165"/>
        <end position="266"/>
    </location>
</feature>
<keyword evidence="1" id="KW-0479">Metal-binding</keyword>
<proteinExistence type="predicted"/>
<protein>
    <submittedName>
        <fullName evidence="8">Zn(2)-C6 fungal-type domain-containing protein</fullName>
    </submittedName>
</protein>
<reference evidence="8 9" key="1">
    <citation type="journal article" date="2024" name="J. Plant Pathol.">
        <title>Sequence and assembly of the genome of Seiridium unicorne, isolate CBS 538.82, causal agent of cypress canker disease.</title>
        <authorList>
            <person name="Scali E."/>
            <person name="Rocca G.D."/>
            <person name="Danti R."/>
            <person name="Garbelotto M."/>
            <person name="Barberini S."/>
            <person name="Baroncelli R."/>
            <person name="Emiliani G."/>
        </authorList>
    </citation>
    <scope>NUCLEOTIDE SEQUENCE [LARGE SCALE GENOMIC DNA]</scope>
    <source>
        <strain evidence="8 9">BM-138-508</strain>
    </source>
</reference>
<evidence type="ECO:0000256" key="4">
    <source>
        <dbReference type="ARBA" id="ARBA00023163"/>
    </source>
</evidence>
<dbReference type="InterPro" id="IPR013700">
    <property type="entry name" value="AflR"/>
</dbReference>
<evidence type="ECO:0000256" key="2">
    <source>
        <dbReference type="ARBA" id="ARBA00023015"/>
    </source>
</evidence>
<keyword evidence="3" id="KW-0238">DNA-binding</keyword>
<evidence type="ECO:0000256" key="5">
    <source>
        <dbReference type="ARBA" id="ARBA00023242"/>
    </source>
</evidence>
<evidence type="ECO:0000256" key="1">
    <source>
        <dbReference type="ARBA" id="ARBA00022723"/>
    </source>
</evidence>
<feature type="region of interest" description="Disordered" evidence="6">
    <location>
        <begin position="268"/>
        <end position="287"/>
    </location>
</feature>
<keyword evidence="4" id="KW-0804">Transcription</keyword>
<organism evidence="8 9">
    <name type="scientific">Seiridium unicorne</name>
    <dbReference type="NCBI Taxonomy" id="138068"/>
    <lineage>
        <taxon>Eukaryota</taxon>
        <taxon>Fungi</taxon>
        <taxon>Dikarya</taxon>
        <taxon>Ascomycota</taxon>
        <taxon>Pezizomycotina</taxon>
        <taxon>Sordariomycetes</taxon>
        <taxon>Xylariomycetidae</taxon>
        <taxon>Amphisphaeriales</taxon>
        <taxon>Sporocadaceae</taxon>
        <taxon>Seiridium</taxon>
    </lineage>
</organism>